<protein>
    <submittedName>
        <fullName evidence="1">Uncharacterized protein</fullName>
    </submittedName>
</protein>
<evidence type="ECO:0000313" key="2">
    <source>
        <dbReference type="Proteomes" id="UP000199400"/>
    </source>
</evidence>
<evidence type="ECO:0000313" key="1">
    <source>
        <dbReference type="EMBL" id="SFD68954.1"/>
    </source>
</evidence>
<sequence length="65" mass="7576">MWWQDHETREVSLRFDSVADFAAYREAKAEADEDEDEDDIAARFRPRCTWLDVARQASAGLGSRR</sequence>
<reference evidence="2" key="1">
    <citation type="submission" date="2016-10" db="EMBL/GenBank/DDBJ databases">
        <authorList>
            <person name="Varghese N."/>
            <person name="Submissions S."/>
        </authorList>
    </citation>
    <scope>NUCLEOTIDE SEQUENCE [LARGE SCALE GENOMIC DNA]</scope>
    <source>
        <strain evidence="2">ATCC 25963</strain>
    </source>
</reference>
<dbReference type="Proteomes" id="UP000199400">
    <property type="component" value="Unassembled WGS sequence"/>
</dbReference>
<keyword evidence="2" id="KW-1185">Reference proteome</keyword>
<name>A0A1I1UE24_9BACT</name>
<dbReference type="AlphaFoldDB" id="A0A1I1UE24"/>
<proteinExistence type="predicted"/>
<organism evidence="1 2">
    <name type="scientific">Nannocystis exedens</name>
    <dbReference type="NCBI Taxonomy" id="54"/>
    <lineage>
        <taxon>Bacteria</taxon>
        <taxon>Pseudomonadati</taxon>
        <taxon>Myxococcota</taxon>
        <taxon>Polyangia</taxon>
        <taxon>Nannocystales</taxon>
        <taxon>Nannocystaceae</taxon>
        <taxon>Nannocystis</taxon>
    </lineage>
</organism>
<gene>
    <name evidence="1" type="ORF">SAMN02745121_01174</name>
</gene>
<dbReference type="EMBL" id="FOMX01000003">
    <property type="protein sequence ID" value="SFD68954.1"/>
    <property type="molecule type" value="Genomic_DNA"/>
</dbReference>
<dbReference type="RefSeq" id="WP_096329641.1">
    <property type="nucleotide sequence ID" value="NZ_NETK01000001.1"/>
</dbReference>
<accession>A0A1I1UE24</accession>